<gene>
    <name evidence="1" type="ORF">E8E13_000077</name>
</gene>
<dbReference type="AlphaFoldDB" id="A0A9P4W1H1"/>
<name>A0A9P4W1H1_CURKU</name>
<dbReference type="GO" id="GO:0016616">
    <property type="term" value="F:oxidoreductase activity, acting on the CH-OH group of donors, NAD or NADP as acceptor"/>
    <property type="evidence" value="ECO:0007669"/>
    <property type="project" value="TreeGrafter"/>
</dbReference>
<reference evidence="1" key="1">
    <citation type="submission" date="2019-04" db="EMBL/GenBank/DDBJ databases">
        <title>Sequencing of skin fungus with MAO and IRED activity.</title>
        <authorList>
            <person name="Marsaioli A.J."/>
            <person name="Bonatto J.M.C."/>
            <person name="Reis Junior O."/>
        </authorList>
    </citation>
    <scope>NUCLEOTIDE SEQUENCE</scope>
    <source>
        <strain evidence="1">30M1</strain>
    </source>
</reference>
<protein>
    <submittedName>
        <fullName evidence="1">Uncharacterized protein</fullName>
    </submittedName>
</protein>
<dbReference type="EMBL" id="SWKU01000066">
    <property type="protein sequence ID" value="KAF2992950.1"/>
    <property type="molecule type" value="Genomic_DNA"/>
</dbReference>
<dbReference type="Pfam" id="PF00106">
    <property type="entry name" value="adh_short"/>
    <property type="match status" value="1"/>
</dbReference>
<dbReference type="Proteomes" id="UP000801428">
    <property type="component" value="Unassembled WGS sequence"/>
</dbReference>
<dbReference type="SUPFAM" id="SSF51735">
    <property type="entry name" value="NAD(P)-binding Rossmann-fold domains"/>
    <property type="match status" value="1"/>
</dbReference>
<dbReference type="InterPro" id="IPR036291">
    <property type="entry name" value="NAD(P)-bd_dom_sf"/>
</dbReference>
<dbReference type="InterPro" id="IPR002347">
    <property type="entry name" value="SDR_fam"/>
</dbReference>
<keyword evidence="2" id="KW-1185">Reference proteome</keyword>
<dbReference type="PANTHER" id="PTHR45458">
    <property type="entry name" value="SHORT-CHAIN DEHYDROGENASE/REDUCTASE SDR"/>
    <property type="match status" value="1"/>
</dbReference>
<evidence type="ECO:0000313" key="2">
    <source>
        <dbReference type="Proteomes" id="UP000801428"/>
    </source>
</evidence>
<evidence type="ECO:0000313" key="1">
    <source>
        <dbReference type="EMBL" id="KAF2992950.1"/>
    </source>
</evidence>
<sequence>MPSYLVTGSSCGLGLGFVTQLLQCEDNIVVATARDTAGASGLQELTKRISDGRLILIDLDVTKPESIAPAVEKTAKALPDGPDHLISNAGISGSGPIKTFDELDTNKLTEEIKFPVV</sequence>
<dbReference type="PANTHER" id="PTHR45458:SF1">
    <property type="entry name" value="SHORT CHAIN DEHYDROGENASE"/>
    <property type="match status" value="1"/>
</dbReference>
<organism evidence="1 2">
    <name type="scientific">Curvularia kusanoi</name>
    <name type="common">Cochliobolus kusanoi</name>
    <dbReference type="NCBI Taxonomy" id="90978"/>
    <lineage>
        <taxon>Eukaryota</taxon>
        <taxon>Fungi</taxon>
        <taxon>Dikarya</taxon>
        <taxon>Ascomycota</taxon>
        <taxon>Pezizomycotina</taxon>
        <taxon>Dothideomycetes</taxon>
        <taxon>Pleosporomycetidae</taxon>
        <taxon>Pleosporales</taxon>
        <taxon>Pleosporineae</taxon>
        <taxon>Pleosporaceae</taxon>
        <taxon>Curvularia</taxon>
    </lineage>
</organism>
<accession>A0A9P4W1H1</accession>
<proteinExistence type="predicted"/>
<dbReference type="Gene3D" id="3.40.50.720">
    <property type="entry name" value="NAD(P)-binding Rossmann-like Domain"/>
    <property type="match status" value="1"/>
</dbReference>
<dbReference type="InterPro" id="IPR052184">
    <property type="entry name" value="SDR_enzymes"/>
</dbReference>
<comment type="caution">
    <text evidence="1">The sequence shown here is derived from an EMBL/GenBank/DDBJ whole genome shotgun (WGS) entry which is preliminary data.</text>
</comment>
<dbReference type="OrthoDB" id="7289984at2759"/>